<gene>
    <name evidence="1" type="ORF">LCGC14_1288540</name>
</gene>
<protein>
    <submittedName>
        <fullName evidence="1">Uncharacterized protein</fullName>
    </submittedName>
</protein>
<organism evidence="1">
    <name type="scientific">marine sediment metagenome</name>
    <dbReference type="NCBI Taxonomy" id="412755"/>
    <lineage>
        <taxon>unclassified sequences</taxon>
        <taxon>metagenomes</taxon>
        <taxon>ecological metagenomes</taxon>
    </lineage>
</organism>
<dbReference type="InterPro" id="IPR029035">
    <property type="entry name" value="DHS-like_NAD/FAD-binding_dom"/>
</dbReference>
<dbReference type="AlphaFoldDB" id="A0A0F9KUS8"/>
<dbReference type="EMBL" id="LAZR01007402">
    <property type="protein sequence ID" value="KKM85488.1"/>
    <property type="molecule type" value="Genomic_DNA"/>
</dbReference>
<evidence type="ECO:0000313" key="1">
    <source>
        <dbReference type="EMBL" id="KKM85488.1"/>
    </source>
</evidence>
<dbReference type="Gene3D" id="3.40.50.1220">
    <property type="entry name" value="TPP-binding domain"/>
    <property type="match status" value="1"/>
</dbReference>
<name>A0A0F9KUS8_9ZZZZ</name>
<dbReference type="SUPFAM" id="SSF52467">
    <property type="entry name" value="DHS-like NAD/FAD-binding domain"/>
    <property type="match status" value="1"/>
</dbReference>
<reference evidence="1" key="1">
    <citation type="journal article" date="2015" name="Nature">
        <title>Complex archaea that bridge the gap between prokaryotes and eukaryotes.</title>
        <authorList>
            <person name="Spang A."/>
            <person name="Saw J.H."/>
            <person name="Jorgensen S.L."/>
            <person name="Zaremba-Niedzwiedzka K."/>
            <person name="Martijn J."/>
            <person name="Lind A.E."/>
            <person name="van Eijk R."/>
            <person name="Schleper C."/>
            <person name="Guy L."/>
            <person name="Ettema T.J."/>
        </authorList>
    </citation>
    <scope>NUCLEOTIDE SEQUENCE</scope>
</reference>
<comment type="caution">
    <text evidence="1">The sequence shown here is derived from an EMBL/GenBank/DDBJ whole genome shotgun (WGS) entry which is preliminary data.</text>
</comment>
<sequence>MIESEKISKTAQSIKDSNYIIVFSGAGIFTGSGIDDFRSPGGFWGS</sequence>
<accession>A0A0F9KUS8</accession>
<proteinExistence type="predicted"/>